<proteinExistence type="predicted"/>
<protein>
    <submittedName>
        <fullName evidence="2">Addiction module antidote protein</fullName>
    </submittedName>
</protein>
<accession>A0ABS2K6H8</accession>
<evidence type="ECO:0000313" key="3">
    <source>
        <dbReference type="Proteomes" id="UP001430149"/>
    </source>
</evidence>
<reference evidence="2" key="1">
    <citation type="submission" date="2020-10" db="EMBL/GenBank/DDBJ databases">
        <title>Phylogeny of dyella-like bacteria.</title>
        <authorList>
            <person name="Fu J."/>
        </authorList>
    </citation>
    <scope>NUCLEOTIDE SEQUENCE</scope>
    <source>
        <strain evidence="2">DHOC52</strain>
    </source>
</reference>
<sequence length="131" mass="13887">MSTKLSTFDPAEYLDSDEAIAAYMNEILATGDDDLFLSAVSDIARARGMSQIAEISGLGRESLYKALKPGAKPGFFTIAKVVAALGVNFRVTAKSAKPPRPKTMKVAKVARPSNSKPVKAAARTARKRSAA</sequence>
<feature type="region of interest" description="Disordered" evidence="1">
    <location>
        <begin position="96"/>
        <end position="131"/>
    </location>
</feature>
<evidence type="ECO:0000313" key="2">
    <source>
        <dbReference type="EMBL" id="MBM7126810.1"/>
    </source>
</evidence>
<gene>
    <name evidence="2" type="ORF">ISP19_15635</name>
</gene>
<dbReference type="PANTHER" id="PTHR40275">
    <property type="entry name" value="SSL7038 PROTEIN"/>
    <property type="match status" value="1"/>
</dbReference>
<dbReference type="InterPro" id="IPR010982">
    <property type="entry name" value="Lambda_DNA-bd_dom_sf"/>
</dbReference>
<keyword evidence="3" id="KW-1185">Reference proteome</keyword>
<dbReference type="Proteomes" id="UP001430149">
    <property type="component" value="Unassembled WGS sequence"/>
</dbReference>
<evidence type="ECO:0000256" key="1">
    <source>
        <dbReference type="SAM" id="MobiDB-lite"/>
    </source>
</evidence>
<dbReference type="InterPro" id="IPR014057">
    <property type="entry name" value="HI1420"/>
</dbReference>
<dbReference type="Pfam" id="PF21716">
    <property type="entry name" value="dnstrm_HI1420"/>
    <property type="match status" value="1"/>
</dbReference>
<dbReference type="EMBL" id="JADIKE010000037">
    <property type="protein sequence ID" value="MBM7126810.1"/>
    <property type="molecule type" value="Genomic_DNA"/>
</dbReference>
<comment type="caution">
    <text evidence="2">The sequence shown here is derived from an EMBL/GenBank/DDBJ whole genome shotgun (WGS) entry which is preliminary data.</text>
</comment>
<dbReference type="PANTHER" id="PTHR40275:SF1">
    <property type="entry name" value="SSL7038 PROTEIN"/>
    <property type="match status" value="1"/>
</dbReference>
<organism evidence="2 3">
    <name type="scientific">Dyella flava</name>
    <dbReference type="NCBI Taxonomy" id="1920170"/>
    <lineage>
        <taxon>Bacteria</taxon>
        <taxon>Pseudomonadati</taxon>
        <taxon>Pseudomonadota</taxon>
        <taxon>Gammaproteobacteria</taxon>
        <taxon>Lysobacterales</taxon>
        <taxon>Rhodanobacteraceae</taxon>
        <taxon>Dyella</taxon>
    </lineage>
</organism>
<dbReference type="RefSeq" id="WP_204683331.1">
    <property type="nucleotide sequence ID" value="NZ_BSNR01000004.1"/>
</dbReference>
<dbReference type="NCBIfam" id="TIGR02684">
    <property type="entry name" value="dnstrm_HI1420"/>
    <property type="match status" value="1"/>
</dbReference>
<name>A0ABS2K6H8_9GAMM</name>
<dbReference type="SUPFAM" id="SSF47413">
    <property type="entry name" value="lambda repressor-like DNA-binding domains"/>
    <property type="match status" value="1"/>
</dbReference>